<dbReference type="Proteomes" id="UP000001554">
    <property type="component" value="Chromosome 3"/>
</dbReference>
<keyword evidence="10" id="KW-0807">Transducer</keyword>
<evidence type="ECO:0000256" key="6">
    <source>
        <dbReference type="ARBA" id="ARBA00023136"/>
    </source>
</evidence>
<dbReference type="PANTHER" id="PTHR24241:SF76">
    <property type="entry name" value="NEUROPEPTIDE SIFAMIDE RECEPTOR"/>
    <property type="match status" value="1"/>
</dbReference>
<keyword evidence="14" id="KW-1185">Reference proteome</keyword>
<reference evidence="15" key="2">
    <citation type="submission" date="2025-08" db="UniProtKB">
        <authorList>
            <consortium name="RefSeq"/>
        </authorList>
    </citation>
    <scope>IDENTIFICATION</scope>
    <source>
        <strain evidence="15">S238N-H82</strain>
        <tissue evidence="15">Testes</tissue>
    </source>
</reference>
<evidence type="ECO:0000259" key="13">
    <source>
        <dbReference type="PROSITE" id="PS50262"/>
    </source>
</evidence>
<feature type="domain" description="G-protein coupled receptors family 1 profile" evidence="13">
    <location>
        <begin position="84"/>
        <end position="368"/>
    </location>
</feature>
<keyword evidence="6 12" id="KW-0472">Membrane</keyword>
<evidence type="ECO:0000256" key="2">
    <source>
        <dbReference type="ARBA" id="ARBA00022475"/>
    </source>
</evidence>
<feature type="transmembrane region" description="Helical" evidence="12">
    <location>
        <begin position="310"/>
        <end position="332"/>
    </location>
</feature>
<dbReference type="InterPro" id="IPR017452">
    <property type="entry name" value="GPCR_Rhodpsn_7TM"/>
</dbReference>
<proteinExistence type="predicted"/>
<keyword evidence="7" id="KW-1015">Disulfide bond</keyword>
<dbReference type="PRINTS" id="PR01570">
    <property type="entry name" value="NPFFRECEPTOR"/>
</dbReference>
<evidence type="ECO:0000256" key="11">
    <source>
        <dbReference type="ARBA" id="ARBA00025478"/>
    </source>
</evidence>
<evidence type="ECO:0000256" key="8">
    <source>
        <dbReference type="ARBA" id="ARBA00023170"/>
    </source>
</evidence>
<feature type="transmembrane region" description="Helical" evidence="12">
    <location>
        <begin position="146"/>
        <end position="165"/>
    </location>
</feature>
<gene>
    <name evidence="15" type="primary">LOC118410790</name>
</gene>
<evidence type="ECO:0000313" key="15">
    <source>
        <dbReference type="RefSeq" id="XP_035668490.1"/>
    </source>
</evidence>
<keyword evidence="2" id="KW-1003">Cell membrane</keyword>
<evidence type="ECO:0000256" key="7">
    <source>
        <dbReference type="ARBA" id="ARBA00023157"/>
    </source>
</evidence>
<dbReference type="GO" id="GO:0032870">
    <property type="term" value="P:cellular response to hormone stimulus"/>
    <property type="evidence" value="ECO:0000318"/>
    <property type="project" value="GO_Central"/>
</dbReference>
<evidence type="ECO:0000256" key="9">
    <source>
        <dbReference type="ARBA" id="ARBA00023180"/>
    </source>
</evidence>
<dbReference type="SUPFAM" id="SSF81321">
    <property type="entry name" value="Family A G protein-coupled receptor-like"/>
    <property type="match status" value="1"/>
</dbReference>
<evidence type="ECO:0000256" key="10">
    <source>
        <dbReference type="ARBA" id="ARBA00023224"/>
    </source>
</evidence>
<keyword evidence="4 12" id="KW-1133">Transmembrane helix</keyword>
<evidence type="ECO:0000256" key="1">
    <source>
        <dbReference type="ARBA" id="ARBA00004651"/>
    </source>
</evidence>
<dbReference type="GO" id="GO:0007186">
    <property type="term" value="P:G protein-coupled receptor signaling pathway"/>
    <property type="evidence" value="ECO:0000318"/>
    <property type="project" value="GO_Central"/>
</dbReference>
<dbReference type="GO" id="GO:0005886">
    <property type="term" value="C:plasma membrane"/>
    <property type="evidence" value="ECO:0000318"/>
    <property type="project" value="GO_Central"/>
</dbReference>
<feature type="transmembrane region" description="Helical" evidence="12">
    <location>
        <begin position="231"/>
        <end position="255"/>
    </location>
</feature>
<keyword evidence="5" id="KW-0297">G-protein coupled receptor</keyword>
<dbReference type="InterPro" id="IPR005395">
    <property type="entry name" value="NPFF_rcpt"/>
</dbReference>
<keyword evidence="8" id="KW-0675">Receptor</keyword>
<feature type="transmembrane region" description="Helical" evidence="12">
    <location>
        <begin position="67"/>
        <end position="91"/>
    </location>
</feature>
<keyword evidence="9" id="KW-0325">Glycoprotein</keyword>
<feature type="transmembrane region" description="Helical" evidence="12">
    <location>
        <begin position="186"/>
        <end position="205"/>
    </location>
</feature>
<dbReference type="OMA" id="ALAVCRY"/>
<dbReference type="AlphaFoldDB" id="A0A9J7KQS5"/>
<dbReference type="RefSeq" id="XP_035668490.1">
    <property type="nucleotide sequence ID" value="XM_035812597.1"/>
</dbReference>
<dbReference type="PROSITE" id="PS50262">
    <property type="entry name" value="G_PROTEIN_RECEP_F1_2"/>
    <property type="match status" value="1"/>
</dbReference>
<dbReference type="PRINTS" id="PR00237">
    <property type="entry name" value="GPCRRHODOPSN"/>
</dbReference>
<dbReference type="OrthoDB" id="5975505at2759"/>
<evidence type="ECO:0000256" key="4">
    <source>
        <dbReference type="ARBA" id="ARBA00022989"/>
    </source>
</evidence>
<evidence type="ECO:0000256" key="5">
    <source>
        <dbReference type="ARBA" id="ARBA00023040"/>
    </source>
</evidence>
<organism evidence="14 15">
    <name type="scientific">Branchiostoma floridae</name>
    <name type="common">Florida lancelet</name>
    <name type="synonym">Amphioxus</name>
    <dbReference type="NCBI Taxonomy" id="7739"/>
    <lineage>
        <taxon>Eukaryota</taxon>
        <taxon>Metazoa</taxon>
        <taxon>Chordata</taxon>
        <taxon>Cephalochordata</taxon>
        <taxon>Leptocardii</taxon>
        <taxon>Amphioxiformes</taxon>
        <taxon>Branchiostomatidae</taxon>
        <taxon>Branchiostoma</taxon>
    </lineage>
</organism>
<name>A0A9J7KQS5_BRAFL</name>
<dbReference type="InterPro" id="IPR000276">
    <property type="entry name" value="GPCR_Rhodpsn"/>
</dbReference>
<sequence length="407" mass="46604">MQCSPTLKMQAPRDDLVVFTTTVMPTVPPACDKMPTETNRSDGISTINVTDGYQMGPVDKGSPLPAIMLHLVAYLTVFIVCILGNLLLVFLIRRKPHLRTPALCFVFNLGFADLLVGIFCIPYDLFHPFFSQEEGLGFLMCRVSNTLQGVAISGSAFTLTALAVCRYRLMTSTKRQQEDARKALPFLALIWTTSAAISLPHFIFVTSADNRKSSRIRRFCDEEWTSSQYSFMYKGFLMAVCLLGPVFVNVLLFFAEKYPRCREPLESYSVSQVTKHSPIEELKEDFPTISRRKDPPPLTHSKRLTTTSSILSVIRMAFLLTWLPLYICWMLDIYFDLPTKYAKRLHDYIYPISHWLAFSNCVVNPLVLIYFTRRREKAAQIQRKGRMSRRRYCVEDGKLQICSEDDK</sequence>
<comment type="function">
    <text evidence="11">Receptor for NPAF (A-18-F-amide) and NPFF (F-8-F-amide) neuropeptides, also known as morphine-modulating peptides. Can also be activated by a variety of naturally occurring or synthetic FMRF-amide like ligands. This receptor mediates its action by association with G proteins that activate a phosphatidylinositol-calcium second messenger system.</text>
</comment>
<feature type="transmembrane region" description="Helical" evidence="12">
    <location>
        <begin position="352"/>
        <end position="371"/>
    </location>
</feature>
<dbReference type="GO" id="GO:0004930">
    <property type="term" value="F:G protein-coupled receptor activity"/>
    <property type="evidence" value="ECO:0000318"/>
    <property type="project" value="GO_Central"/>
</dbReference>
<feature type="transmembrane region" description="Helical" evidence="12">
    <location>
        <begin position="103"/>
        <end position="126"/>
    </location>
</feature>
<keyword evidence="3 12" id="KW-0812">Transmembrane</keyword>
<dbReference type="PANTHER" id="PTHR24241">
    <property type="entry name" value="NEUROPEPTIDE RECEPTOR-RELATED G-PROTEIN COUPLED RECEPTOR"/>
    <property type="match status" value="1"/>
</dbReference>
<dbReference type="GO" id="GO:0008188">
    <property type="term" value="F:neuropeptide receptor activity"/>
    <property type="evidence" value="ECO:0007669"/>
    <property type="project" value="InterPro"/>
</dbReference>
<dbReference type="Gene3D" id="1.20.1070.10">
    <property type="entry name" value="Rhodopsin 7-helix transmembrane proteins"/>
    <property type="match status" value="1"/>
</dbReference>
<dbReference type="GeneID" id="118410790"/>
<protein>
    <submittedName>
        <fullName evidence="15">Neuropeptide FF receptor 2-like</fullName>
    </submittedName>
</protein>
<comment type="subcellular location">
    <subcellularLocation>
        <location evidence="1">Cell membrane</location>
        <topology evidence="1">Multi-pass membrane protein</topology>
    </subcellularLocation>
</comment>
<reference evidence="14" key="1">
    <citation type="journal article" date="2020" name="Nat. Ecol. Evol.">
        <title>Deeply conserved synteny resolves early events in vertebrate evolution.</title>
        <authorList>
            <person name="Simakov O."/>
            <person name="Marletaz F."/>
            <person name="Yue J.X."/>
            <person name="O'Connell B."/>
            <person name="Jenkins J."/>
            <person name="Brandt A."/>
            <person name="Calef R."/>
            <person name="Tung C.H."/>
            <person name="Huang T.K."/>
            <person name="Schmutz J."/>
            <person name="Satoh N."/>
            <person name="Yu J.K."/>
            <person name="Putnam N.H."/>
            <person name="Green R.E."/>
            <person name="Rokhsar D.S."/>
        </authorList>
    </citation>
    <scope>NUCLEOTIDE SEQUENCE [LARGE SCALE GENOMIC DNA]</scope>
    <source>
        <strain evidence="14">S238N-H82</strain>
    </source>
</reference>
<dbReference type="KEGG" id="bfo:118410790"/>
<evidence type="ECO:0000313" key="14">
    <source>
        <dbReference type="Proteomes" id="UP000001554"/>
    </source>
</evidence>
<evidence type="ECO:0000256" key="3">
    <source>
        <dbReference type="ARBA" id="ARBA00022692"/>
    </source>
</evidence>
<dbReference type="Pfam" id="PF00001">
    <property type="entry name" value="7tm_1"/>
    <property type="match status" value="1"/>
</dbReference>
<evidence type="ECO:0000256" key="12">
    <source>
        <dbReference type="SAM" id="Phobius"/>
    </source>
</evidence>
<accession>A0A9J7KQS5</accession>